<evidence type="ECO:0000313" key="1">
    <source>
        <dbReference type="EMBL" id="PRP84593.1"/>
    </source>
</evidence>
<dbReference type="InParanoid" id="A0A2P6NKW2"/>
<dbReference type="Proteomes" id="UP000241769">
    <property type="component" value="Unassembled WGS sequence"/>
</dbReference>
<proteinExistence type="predicted"/>
<accession>A0A2P6NKW2</accession>
<keyword evidence="2" id="KW-1185">Reference proteome</keyword>
<name>A0A2P6NKW2_9EUKA</name>
<sequence>MLRHKDSSSSVSRKKKTDSIQFDLFKVGPSNADALPGLGTAILRTPQPRQTLACLSRRDPRRVSPLRPESNTFVYHLLCGRAEGIQFSARRQYWPYISRSFVGLTPGSSLVTSLRQLRANSRVVGGGYRHVLVLSLVQKRLLLKVLSP</sequence>
<comment type="caution">
    <text evidence="1">The sequence shown here is derived from an EMBL/GenBank/DDBJ whole genome shotgun (WGS) entry which is preliminary data.</text>
</comment>
<dbReference type="EMBL" id="MDYQ01000060">
    <property type="protein sequence ID" value="PRP84593.1"/>
    <property type="molecule type" value="Genomic_DNA"/>
</dbReference>
<reference evidence="1 2" key="1">
    <citation type="journal article" date="2018" name="Genome Biol. Evol.">
        <title>Multiple Roots of Fruiting Body Formation in Amoebozoa.</title>
        <authorList>
            <person name="Hillmann F."/>
            <person name="Forbes G."/>
            <person name="Novohradska S."/>
            <person name="Ferling I."/>
            <person name="Riege K."/>
            <person name="Groth M."/>
            <person name="Westermann M."/>
            <person name="Marz M."/>
            <person name="Spaller T."/>
            <person name="Winckler T."/>
            <person name="Schaap P."/>
            <person name="Glockner G."/>
        </authorList>
    </citation>
    <scope>NUCLEOTIDE SEQUENCE [LARGE SCALE GENOMIC DNA]</scope>
    <source>
        <strain evidence="1 2">Jena</strain>
    </source>
</reference>
<evidence type="ECO:0000313" key="2">
    <source>
        <dbReference type="Proteomes" id="UP000241769"/>
    </source>
</evidence>
<protein>
    <submittedName>
        <fullName evidence="1">Uncharacterized protein</fullName>
    </submittedName>
</protein>
<gene>
    <name evidence="1" type="ORF">PROFUN_09266</name>
</gene>
<organism evidence="1 2">
    <name type="scientific">Planoprotostelium fungivorum</name>
    <dbReference type="NCBI Taxonomy" id="1890364"/>
    <lineage>
        <taxon>Eukaryota</taxon>
        <taxon>Amoebozoa</taxon>
        <taxon>Evosea</taxon>
        <taxon>Variosea</taxon>
        <taxon>Cavosteliida</taxon>
        <taxon>Cavosteliaceae</taxon>
        <taxon>Planoprotostelium</taxon>
    </lineage>
</organism>
<dbReference type="AlphaFoldDB" id="A0A2P6NKW2"/>